<dbReference type="Pfam" id="PF05973">
    <property type="entry name" value="Gp49"/>
    <property type="match status" value="1"/>
</dbReference>
<sequence length="63" mass="6982">MDGKLSQKHPRFSRTSASIGYALQLVLAGETPIDAKIFKGVGSGVYEIVKRYDTDTYRVVYAL</sequence>
<reference evidence="1 2" key="1">
    <citation type="submission" date="2017-06" db="EMBL/GenBank/DDBJ databases">
        <title>Genome sequencing of cyanobaciteial culture collection at National Institute for Environmental Studies (NIES).</title>
        <authorList>
            <person name="Hirose Y."/>
            <person name="Shimura Y."/>
            <person name="Fujisawa T."/>
            <person name="Nakamura Y."/>
            <person name="Kawachi M."/>
        </authorList>
    </citation>
    <scope>NUCLEOTIDE SEQUENCE [LARGE SCALE GENOMIC DNA]</scope>
    <source>
        <strain evidence="1 2">NIES-267</strain>
    </source>
</reference>
<organism evidence="1 2">
    <name type="scientific">Calothrix parasitica NIES-267</name>
    <dbReference type="NCBI Taxonomy" id="1973488"/>
    <lineage>
        <taxon>Bacteria</taxon>
        <taxon>Bacillati</taxon>
        <taxon>Cyanobacteriota</taxon>
        <taxon>Cyanophyceae</taxon>
        <taxon>Nostocales</taxon>
        <taxon>Calotrichaceae</taxon>
        <taxon>Calothrix</taxon>
    </lineage>
</organism>
<dbReference type="Proteomes" id="UP000218418">
    <property type="component" value="Chromosome"/>
</dbReference>
<proteinExistence type="predicted"/>
<dbReference type="AlphaFoldDB" id="A0A1Z4LTI4"/>
<dbReference type="InterPro" id="IPR009241">
    <property type="entry name" value="HigB-like"/>
</dbReference>
<evidence type="ECO:0000313" key="2">
    <source>
        <dbReference type="Proteomes" id="UP000218418"/>
    </source>
</evidence>
<keyword evidence="2" id="KW-1185">Reference proteome</keyword>
<evidence type="ECO:0000313" key="1">
    <source>
        <dbReference type="EMBL" id="BAY84533.1"/>
    </source>
</evidence>
<accession>A0A1Z4LTI4</accession>
<gene>
    <name evidence="1" type="ORF">NIES267_40290</name>
</gene>
<protein>
    <submittedName>
        <fullName evidence="1">Uncharacterized protein</fullName>
    </submittedName>
</protein>
<name>A0A1Z4LTI4_9CYAN</name>
<dbReference type="EMBL" id="AP018227">
    <property type="protein sequence ID" value="BAY84533.1"/>
    <property type="molecule type" value="Genomic_DNA"/>
</dbReference>